<dbReference type="PANTHER" id="PTHR13966">
    <property type="entry name" value="ENDONUCLEASE RELATED"/>
    <property type="match status" value="1"/>
</dbReference>
<comment type="cofactor">
    <cofactor evidence="1 9">
        <name>Mg(2+)</name>
        <dbReference type="ChEBI" id="CHEBI:18420"/>
    </cofactor>
</comment>
<feature type="binding site" evidence="8">
    <location>
        <position position="257"/>
    </location>
    <ligand>
        <name>Mg(2+)</name>
        <dbReference type="ChEBI" id="CHEBI:18420"/>
        <note>catalytic</note>
    </ligand>
</feature>
<dbReference type="SUPFAM" id="SSF54060">
    <property type="entry name" value="His-Me finger endonucleases"/>
    <property type="match status" value="1"/>
</dbReference>
<dbReference type="GO" id="GO:0005743">
    <property type="term" value="C:mitochondrial inner membrane"/>
    <property type="evidence" value="ECO:0007669"/>
    <property type="project" value="TreeGrafter"/>
</dbReference>
<evidence type="ECO:0000259" key="12">
    <source>
        <dbReference type="SMART" id="SM00892"/>
    </source>
</evidence>
<dbReference type="EC" id="3.1.30.-" evidence="9"/>
<evidence type="ECO:0000256" key="4">
    <source>
        <dbReference type="ARBA" id="ARBA00022723"/>
    </source>
</evidence>
<accession>A0A8J6HIV4</accession>
<dbReference type="SMART" id="SM00892">
    <property type="entry name" value="Endonuclease_NS"/>
    <property type="match status" value="1"/>
</dbReference>
<dbReference type="GO" id="GO:0005634">
    <property type="term" value="C:nucleus"/>
    <property type="evidence" value="ECO:0007669"/>
    <property type="project" value="TreeGrafter"/>
</dbReference>
<dbReference type="GO" id="GO:0006309">
    <property type="term" value="P:apoptotic DNA fragmentation"/>
    <property type="evidence" value="ECO:0007669"/>
    <property type="project" value="TreeGrafter"/>
</dbReference>
<evidence type="ECO:0000259" key="11">
    <source>
        <dbReference type="SMART" id="SM00477"/>
    </source>
</evidence>
<dbReference type="InterPro" id="IPR040255">
    <property type="entry name" value="Non-specific_endonuclease"/>
</dbReference>
<evidence type="ECO:0000256" key="9">
    <source>
        <dbReference type="RuleBase" id="RU366055"/>
    </source>
</evidence>
<keyword evidence="5 9" id="KW-0255">Endonuclease</keyword>
<gene>
    <name evidence="13" type="ORF">GEV33_007636</name>
</gene>
<keyword evidence="3 9" id="KW-0540">Nuclease</keyword>
<evidence type="ECO:0000256" key="5">
    <source>
        <dbReference type="ARBA" id="ARBA00022759"/>
    </source>
</evidence>
<evidence type="ECO:0000256" key="10">
    <source>
        <dbReference type="SAM" id="SignalP"/>
    </source>
</evidence>
<dbReference type="InterPro" id="IPR018524">
    <property type="entry name" value="DNA/RNA_endonuclease_AS"/>
</dbReference>
<reference evidence="13" key="2">
    <citation type="submission" date="2021-08" db="EMBL/GenBank/DDBJ databases">
        <authorList>
            <person name="Eriksson T."/>
        </authorList>
    </citation>
    <scope>NUCLEOTIDE SEQUENCE</scope>
    <source>
        <strain evidence="13">Stoneville</strain>
        <tissue evidence="13">Whole head</tissue>
    </source>
</reference>
<dbReference type="InterPro" id="IPR044925">
    <property type="entry name" value="His-Me_finger_sf"/>
</dbReference>
<keyword evidence="9" id="KW-0378">Hydrolase</keyword>
<dbReference type="Proteomes" id="UP000719412">
    <property type="component" value="Unassembled WGS sequence"/>
</dbReference>
<dbReference type="InterPro" id="IPR020821">
    <property type="entry name" value="ENPP1-3/EXOG-like_nuc-like"/>
</dbReference>
<dbReference type="Pfam" id="PF01223">
    <property type="entry name" value="Endonuclease_NS"/>
    <property type="match status" value="1"/>
</dbReference>
<feature type="signal peptide" evidence="10">
    <location>
        <begin position="1"/>
        <end position="20"/>
    </location>
</feature>
<evidence type="ECO:0000256" key="8">
    <source>
        <dbReference type="PIRSR" id="PIRSR640255-2"/>
    </source>
</evidence>
<dbReference type="InterPro" id="IPR044929">
    <property type="entry name" value="DNA/RNA_non-sp_Endonuclease_sf"/>
</dbReference>
<evidence type="ECO:0000313" key="14">
    <source>
        <dbReference type="Proteomes" id="UP000719412"/>
    </source>
</evidence>
<evidence type="ECO:0000256" key="3">
    <source>
        <dbReference type="ARBA" id="ARBA00022722"/>
    </source>
</evidence>
<feature type="domain" description="DNA/RNA non-specific endonuclease/pyrophosphatase/phosphodiesterase" evidence="12">
    <location>
        <begin position="141"/>
        <end position="377"/>
    </location>
</feature>
<feature type="domain" description="ENPP1-3/EXOG-like endonuclease/phosphodiesterase" evidence="11">
    <location>
        <begin position="169"/>
        <end position="365"/>
    </location>
</feature>
<evidence type="ECO:0000256" key="7">
    <source>
        <dbReference type="PIRSR" id="PIRSR640255-1"/>
    </source>
</evidence>
<dbReference type="InterPro" id="IPR001604">
    <property type="entry name" value="Endo_G_ENPP1-like_dom"/>
</dbReference>
<reference evidence="13" key="1">
    <citation type="journal article" date="2020" name="J Insects Food Feed">
        <title>The yellow mealworm (Tenebrio molitor) genome: a resource for the emerging insects as food and feed industry.</title>
        <authorList>
            <person name="Eriksson T."/>
            <person name="Andere A."/>
            <person name="Kelstrup H."/>
            <person name="Emery V."/>
            <person name="Picard C."/>
        </authorList>
    </citation>
    <scope>NUCLEOTIDE SEQUENCE</scope>
    <source>
        <strain evidence="13">Stoneville</strain>
        <tissue evidence="13">Whole head</tissue>
    </source>
</reference>
<dbReference type="GO" id="GO:0003676">
    <property type="term" value="F:nucleic acid binding"/>
    <property type="evidence" value="ECO:0007669"/>
    <property type="project" value="InterPro"/>
</dbReference>
<dbReference type="GO" id="GO:0000014">
    <property type="term" value="F:single-stranded DNA endodeoxyribonuclease activity"/>
    <property type="evidence" value="ECO:0007669"/>
    <property type="project" value="TreeGrafter"/>
</dbReference>
<organism evidence="13 14">
    <name type="scientific">Tenebrio molitor</name>
    <name type="common">Yellow mealworm beetle</name>
    <dbReference type="NCBI Taxonomy" id="7067"/>
    <lineage>
        <taxon>Eukaryota</taxon>
        <taxon>Metazoa</taxon>
        <taxon>Ecdysozoa</taxon>
        <taxon>Arthropoda</taxon>
        <taxon>Hexapoda</taxon>
        <taxon>Insecta</taxon>
        <taxon>Pterygota</taxon>
        <taxon>Neoptera</taxon>
        <taxon>Endopterygota</taxon>
        <taxon>Coleoptera</taxon>
        <taxon>Polyphaga</taxon>
        <taxon>Cucujiformia</taxon>
        <taxon>Tenebrionidae</taxon>
        <taxon>Tenebrio</taxon>
    </lineage>
</organism>
<keyword evidence="14" id="KW-1185">Reference proteome</keyword>
<proteinExistence type="inferred from homology"/>
<dbReference type="AlphaFoldDB" id="A0A8J6HIV4"/>
<feature type="active site" description="Proton acceptor" evidence="7">
    <location>
        <position position="227"/>
    </location>
</feature>
<dbReference type="SMART" id="SM00477">
    <property type="entry name" value="NUC"/>
    <property type="match status" value="1"/>
</dbReference>
<keyword evidence="10" id="KW-0732">Signal</keyword>
<evidence type="ECO:0000256" key="2">
    <source>
        <dbReference type="ARBA" id="ARBA00010052"/>
    </source>
</evidence>
<keyword evidence="4 8" id="KW-0479">Metal-binding</keyword>
<comment type="similarity">
    <text evidence="2 9">Belongs to the DNA/RNA non-specific endonuclease family.</text>
</comment>
<dbReference type="PROSITE" id="PS01070">
    <property type="entry name" value="NUCLEASE_NON_SPEC"/>
    <property type="match status" value="1"/>
</dbReference>
<comment type="caution">
    <text evidence="13">The sequence shown here is derived from an EMBL/GenBank/DDBJ whole genome shotgun (WGS) entry which is preliminary data.</text>
</comment>
<sequence>MKLFVVGCVFISYYIHVLVAKRKGCSFSVHGQSDKISPILVKKNNLIVPNNGKVKLKTRENITVLCPDSENYLENSPDQSNLMSVQCIQGKFLRLDNQDLTFDDLRCNRMIRGTVTTTKRKCGNGTGKIYKIGYKLEPRIFIELIQVCYNYQNGASLYTQHFLYGQDIKYASKSSYRPSFRSEGSAVQHVAVAYKQKFQKVILNNLLKSKTLADKYLNESFYFDRGHLSPDADFLFASTQYTSYYYINVSPQWHVINTRNWKKLEMIIRAFAETKRKTFKIITGTYGILTLPDVNGTHVEVYLFGNKLPIPKYFWKIVYEERMQQAIVLINLNNPFVRKLGRGEYLCENICNKVGWDYASWSDYGRGFVYCCDYNQFADEVKTAPKLSVVEVLQGPKP</sequence>
<dbReference type="FunFam" id="3.40.570.10:FF:000007">
    <property type="entry name" value="Alkaline nuclease"/>
    <property type="match status" value="1"/>
</dbReference>
<dbReference type="PANTHER" id="PTHR13966:SF17">
    <property type="entry name" value="ENDONUCLEASE-RELATED"/>
    <property type="match status" value="1"/>
</dbReference>
<evidence type="ECO:0000313" key="13">
    <source>
        <dbReference type="EMBL" id="KAH0815157.1"/>
    </source>
</evidence>
<dbReference type="GO" id="GO:0046872">
    <property type="term" value="F:metal ion binding"/>
    <property type="evidence" value="ECO:0007669"/>
    <property type="project" value="UniProtKB-KW"/>
</dbReference>
<evidence type="ECO:0000256" key="1">
    <source>
        <dbReference type="ARBA" id="ARBA00001946"/>
    </source>
</evidence>
<name>A0A8J6HIV4_TENMO</name>
<dbReference type="GO" id="GO:0004521">
    <property type="term" value="F:RNA endonuclease activity"/>
    <property type="evidence" value="ECO:0007669"/>
    <property type="project" value="TreeGrafter"/>
</dbReference>
<dbReference type="Gene3D" id="3.40.570.10">
    <property type="entry name" value="Extracellular Endonuclease, subunit A"/>
    <property type="match status" value="1"/>
</dbReference>
<dbReference type="EMBL" id="JABDTM020023464">
    <property type="protein sequence ID" value="KAH0815157.1"/>
    <property type="molecule type" value="Genomic_DNA"/>
</dbReference>
<keyword evidence="6" id="KW-0460">Magnesium</keyword>
<evidence type="ECO:0000256" key="6">
    <source>
        <dbReference type="ARBA" id="ARBA00022842"/>
    </source>
</evidence>
<feature type="chain" id="PRO_5035236609" description="Endonuclease" evidence="10">
    <location>
        <begin position="21"/>
        <end position="398"/>
    </location>
</feature>
<protein>
    <recommendedName>
        <fullName evidence="9">Endonuclease</fullName>
        <ecNumber evidence="9">3.1.30.-</ecNumber>
    </recommendedName>
</protein>